<name>A0A8E2JAT6_9PEZI</name>
<proteinExistence type="predicted"/>
<gene>
    <name evidence="2" type="ORF">K432DRAFT_397156</name>
</gene>
<keyword evidence="3" id="KW-1185">Reference proteome</keyword>
<evidence type="ECO:0000313" key="3">
    <source>
        <dbReference type="Proteomes" id="UP000250266"/>
    </source>
</evidence>
<accession>A0A8E2JAT6</accession>
<feature type="region of interest" description="Disordered" evidence="1">
    <location>
        <begin position="1"/>
        <end position="49"/>
    </location>
</feature>
<sequence length="100" mass="10636">MSSGGSGLKRALTTATTPVHAALLPTASSRSKRGANLSRAADSLHDSRGALAERNKEAWLRARVLPTITPPKRYDLDPAPRAHPVHAGLLVRRRSVPGTI</sequence>
<dbReference type="AlphaFoldDB" id="A0A8E2JAT6"/>
<evidence type="ECO:0000313" key="2">
    <source>
        <dbReference type="EMBL" id="OCK75572.1"/>
    </source>
</evidence>
<organism evidence="2 3">
    <name type="scientific">Lepidopterella palustris CBS 459.81</name>
    <dbReference type="NCBI Taxonomy" id="1314670"/>
    <lineage>
        <taxon>Eukaryota</taxon>
        <taxon>Fungi</taxon>
        <taxon>Dikarya</taxon>
        <taxon>Ascomycota</taxon>
        <taxon>Pezizomycotina</taxon>
        <taxon>Dothideomycetes</taxon>
        <taxon>Pleosporomycetidae</taxon>
        <taxon>Mytilinidiales</taxon>
        <taxon>Argynnaceae</taxon>
        <taxon>Lepidopterella</taxon>
    </lineage>
</organism>
<dbReference type="EMBL" id="KV745300">
    <property type="protein sequence ID" value="OCK75572.1"/>
    <property type="molecule type" value="Genomic_DNA"/>
</dbReference>
<dbReference type="Proteomes" id="UP000250266">
    <property type="component" value="Unassembled WGS sequence"/>
</dbReference>
<reference evidence="2 3" key="1">
    <citation type="journal article" date="2016" name="Nat. Commun.">
        <title>Ectomycorrhizal ecology is imprinted in the genome of the dominant symbiotic fungus Cenococcum geophilum.</title>
        <authorList>
            <consortium name="DOE Joint Genome Institute"/>
            <person name="Peter M."/>
            <person name="Kohler A."/>
            <person name="Ohm R.A."/>
            <person name="Kuo A."/>
            <person name="Krutzmann J."/>
            <person name="Morin E."/>
            <person name="Arend M."/>
            <person name="Barry K.W."/>
            <person name="Binder M."/>
            <person name="Choi C."/>
            <person name="Clum A."/>
            <person name="Copeland A."/>
            <person name="Grisel N."/>
            <person name="Haridas S."/>
            <person name="Kipfer T."/>
            <person name="LaButti K."/>
            <person name="Lindquist E."/>
            <person name="Lipzen A."/>
            <person name="Maire R."/>
            <person name="Meier B."/>
            <person name="Mihaltcheva S."/>
            <person name="Molinier V."/>
            <person name="Murat C."/>
            <person name="Poggeler S."/>
            <person name="Quandt C.A."/>
            <person name="Sperisen C."/>
            <person name="Tritt A."/>
            <person name="Tisserant E."/>
            <person name="Crous P.W."/>
            <person name="Henrissat B."/>
            <person name="Nehls U."/>
            <person name="Egli S."/>
            <person name="Spatafora J.W."/>
            <person name="Grigoriev I.V."/>
            <person name="Martin F.M."/>
        </authorList>
    </citation>
    <scope>NUCLEOTIDE SEQUENCE [LARGE SCALE GENOMIC DNA]</scope>
    <source>
        <strain evidence="2 3">CBS 459.81</strain>
    </source>
</reference>
<protein>
    <submittedName>
        <fullName evidence="2">Uncharacterized protein</fullName>
    </submittedName>
</protein>
<evidence type="ECO:0000256" key="1">
    <source>
        <dbReference type="SAM" id="MobiDB-lite"/>
    </source>
</evidence>